<name>A0ABU1AJU5_9BACT</name>
<gene>
    <name evidence="6" type="ORF">QEH59_06725</name>
</gene>
<comment type="caution">
    <text evidence="6">The sequence shown here is derived from an EMBL/GenBank/DDBJ whole genome shotgun (WGS) entry which is preliminary data.</text>
</comment>
<dbReference type="SUPFAM" id="SSF53649">
    <property type="entry name" value="Alkaline phosphatase-like"/>
    <property type="match status" value="1"/>
</dbReference>
<evidence type="ECO:0000313" key="6">
    <source>
        <dbReference type="EMBL" id="MDQ8194110.1"/>
    </source>
</evidence>
<evidence type="ECO:0000256" key="1">
    <source>
        <dbReference type="ARBA" id="ARBA00008779"/>
    </source>
</evidence>
<evidence type="ECO:0000256" key="2">
    <source>
        <dbReference type="ARBA" id="ARBA00022723"/>
    </source>
</evidence>
<organism evidence="6 7">
    <name type="scientific">Thalassobacterium sedimentorum</name>
    <dbReference type="NCBI Taxonomy" id="3041258"/>
    <lineage>
        <taxon>Bacteria</taxon>
        <taxon>Pseudomonadati</taxon>
        <taxon>Verrucomicrobiota</taxon>
        <taxon>Opitutia</taxon>
        <taxon>Puniceicoccales</taxon>
        <taxon>Coraliomargaritaceae</taxon>
        <taxon>Thalassobacterium</taxon>
    </lineage>
</organism>
<dbReference type="InterPro" id="IPR050738">
    <property type="entry name" value="Sulfatase"/>
</dbReference>
<dbReference type="EMBL" id="JARXIC010000008">
    <property type="protein sequence ID" value="MDQ8194110.1"/>
    <property type="molecule type" value="Genomic_DNA"/>
</dbReference>
<comment type="similarity">
    <text evidence="1">Belongs to the sulfatase family.</text>
</comment>
<evidence type="ECO:0000259" key="5">
    <source>
        <dbReference type="Pfam" id="PF00884"/>
    </source>
</evidence>
<accession>A0ABU1AJU5</accession>
<dbReference type="InterPro" id="IPR000917">
    <property type="entry name" value="Sulfatase_N"/>
</dbReference>
<dbReference type="CDD" id="cd16027">
    <property type="entry name" value="SGSH"/>
    <property type="match status" value="1"/>
</dbReference>
<dbReference type="InterPro" id="IPR017850">
    <property type="entry name" value="Alkaline_phosphatase_core_sf"/>
</dbReference>
<feature type="domain" description="Sulfatase N-terminal" evidence="5">
    <location>
        <begin position="35"/>
        <end position="317"/>
    </location>
</feature>
<dbReference type="PANTHER" id="PTHR42693">
    <property type="entry name" value="ARYLSULFATASE FAMILY MEMBER"/>
    <property type="match status" value="1"/>
</dbReference>
<keyword evidence="2" id="KW-0479">Metal-binding</keyword>
<dbReference type="Gene3D" id="3.40.720.10">
    <property type="entry name" value="Alkaline Phosphatase, subunit A"/>
    <property type="match status" value="1"/>
</dbReference>
<dbReference type="PROSITE" id="PS00149">
    <property type="entry name" value="SULFATASE_2"/>
    <property type="match status" value="1"/>
</dbReference>
<keyword evidence="4" id="KW-0106">Calcium</keyword>
<evidence type="ECO:0000256" key="4">
    <source>
        <dbReference type="ARBA" id="ARBA00022837"/>
    </source>
</evidence>
<evidence type="ECO:0000256" key="3">
    <source>
        <dbReference type="ARBA" id="ARBA00022801"/>
    </source>
</evidence>
<keyword evidence="3" id="KW-0378">Hydrolase</keyword>
<dbReference type="RefSeq" id="WP_308984593.1">
    <property type="nucleotide sequence ID" value="NZ_JARXIC010000008.1"/>
</dbReference>
<dbReference type="InterPro" id="IPR024607">
    <property type="entry name" value="Sulfatase_CS"/>
</dbReference>
<sequence>MKLQRALQICCFIVLGGISPLYSFAGEEPVLSSQPNVILIIADDLGIQLGCYGDPQALTPNIDQLASTGTRFETAWVTAASCSPSRGSIHTGRYPHQTGLVGLAHHGFSMDDHYPTIASELKARGYRTGVIGKYHIAPHDLCPWDYQLTQEVNRDLVANNRDVVAMSEIAEGFVAGNSGPFFLVMSYIDPHVPLFDQRLGLPEDPVSSEQTEVFPFSGYSSAALKQRTASYLNCINRLDTGIGLFMDMLEDNEVMDNTLIIFIGDHGPPFPRAKMSSYDLGLRIPFIVSGPNLQSEALSQQPVSTVDILPTILDYVGAPVIDDLPGQSLLGILEGEAVADVERPLFSSYTAHQADATFPMRVMRLEDLVFIENLSSNAVRPRPETDGAPLWPGDSGYPLEGVDTDTVYQTYRQPPRYELYNLATDPNCFENLAYRGDFKDRVADLNSQLQLWRKQTNDPTLKP</sequence>
<evidence type="ECO:0000313" key="7">
    <source>
        <dbReference type="Proteomes" id="UP001243717"/>
    </source>
</evidence>
<keyword evidence="7" id="KW-1185">Reference proteome</keyword>
<protein>
    <submittedName>
        <fullName evidence="6">Sulfatase</fullName>
    </submittedName>
</protein>
<dbReference type="Pfam" id="PF00884">
    <property type="entry name" value="Sulfatase"/>
    <property type="match status" value="1"/>
</dbReference>
<dbReference type="Proteomes" id="UP001243717">
    <property type="component" value="Unassembled WGS sequence"/>
</dbReference>
<proteinExistence type="inferred from homology"/>
<dbReference type="PANTHER" id="PTHR42693:SF53">
    <property type="entry name" value="ENDO-4-O-SULFATASE"/>
    <property type="match status" value="1"/>
</dbReference>
<reference evidence="6 7" key="1">
    <citation type="submission" date="2023-04" db="EMBL/GenBank/DDBJ databases">
        <title>A novel bacteria isolated from coastal sediment.</title>
        <authorList>
            <person name="Liu X.-J."/>
            <person name="Du Z.-J."/>
        </authorList>
    </citation>
    <scope>NUCLEOTIDE SEQUENCE [LARGE SCALE GENOMIC DNA]</scope>
    <source>
        <strain evidence="6 7">SDUM461004</strain>
    </source>
</reference>